<feature type="region of interest" description="Disordered" evidence="1">
    <location>
        <begin position="65"/>
        <end position="96"/>
    </location>
</feature>
<feature type="compositionally biased region" description="Low complexity" evidence="1">
    <location>
        <begin position="120"/>
        <end position="140"/>
    </location>
</feature>
<dbReference type="Gramene" id="rna16861">
    <property type="protein sequence ID" value="RHN68499.1"/>
    <property type="gene ID" value="gene16861"/>
</dbReference>
<sequence>MVLNDGINHHHHHPSEMSFRITQDGRFFSRLMSKETSNANSSSRRVFYYGETSVAVPFMWEAQPGTPKHPLSETSLPPLTPPPSYSSTNYKSNGKRRNSKVNNIFFTILPRLVGSRKSHNVSPSSSSSSWSSSSSSSSFSTRDGRLSRSPHSSTSLKNKFSNGFRGCYPFGSMKNATVSHGAL</sequence>
<dbReference type="STRING" id="3880.G7J2Z8"/>
<gene>
    <name evidence="4" type="primary">11408336</name>
    <name evidence="2" type="ordered locus">MTR_3g072360</name>
    <name evidence="3" type="ORF">MtrunA17_Chr3g0114561</name>
</gene>
<dbReference type="PANTHER" id="PTHR33257:SF4">
    <property type="entry name" value="EXPRESSED PROTEIN"/>
    <property type="match status" value="1"/>
</dbReference>
<feature type="region of interest" description="Disordered" evidence="1">
    <location>
        <begin position="116"/>
        <end position="155"/>
    </location>
</feature>
<dbReference type="Proteomes" id="UP000265566">
    <property type="component" value="Chromosome 3"/>
</dbReference>
<dbReference type="AlphaFoldDB" id="G7J2Z8"/>
<reference evidence="4" key="3">
    <citation type="submission" date="2015-04" db="UniProtKB">
        <authorList>
            <consortium name="EnsemblPlants"/>
        </authorList>
    </citation>
    <scope>IDENTIFICATION</scope>
    <source>
        <strain evidence="4">cv. Jemalong A17</strain>
    </source>
</reference>
<dbReference type="EMBL" id="CM001219">
    <property type="protein sequence ID" value="AES71291.2"/>
    <property type="molecule type" value="Genomic_DNA"/>
</dbReference>
<dbReference type="Proteomes" id="UP000002051">
    <property type="component" value="Chromosome 3"/>
</dbReference>
<organism evidence="2 5">
    <name type="scientific">Medicago truncatula</name>
    <name type="common">Barrel medic</name>
    <name type="synonym">Medicago tribuloides</name>
    <dbReference type="NCBI Taxonomy" id="3880"/>
    <lineage>
        <taxon>Eukaryota</taxon>
        <taxon>Viridiplantae</taxon>
        <taxon>Streptophyta</taxon>
        <taxon>Embryophyta</taxon>
        <taxon>Tracheophyta</taxon>
        <taxon>Spermatophyta</taxon>
        <taxon>Magnoliopsida</taxon>
        <taxon>eudicotyledons</taxon>
        <taxon>Gunneridae</taxon>
        <taxon>Pentapetalae</taxon>
        <taxon>rosids</taxon>
        <taxon>fabids</taxon>
        <taxon>Fabales</taxon>
        <taxon>Fabaceae</taxon>
        <taxon>Papilionoideae</taxon>
        <taxon>50 kb inversion clade</taxon>
        <taxon>NPAAA clade</taxon>
        <taxon>Hologalegina</taxon>
        <taxon>IRL clade</taxon>
        <taxon>Trifolieae</taxon>
        <taxon>Medicago</taxon>
    </lineage>
</organism>
<reference evidence="2 5" key="2">
    <citation type="journal article" date="2014" name="BMC Genomics">
        <title>An improved genome release (version Mt4.0) for the model legume Medicago truncatula.</title>
        <authorList>
            <person name="Tang H."/>
            <person name="Krishnakumar V."/>
            <person name="Bidwell S."/>
            <person name="Rosen B."/>
            <person name="Chan A."/>
            <person name="Zhou S."/>
            <person name="Gentzbittel L."/>
            <person name="Childs K.L."/>
            <person name="Yandell M."/>
            <person name="Gundlach H."/>
            <person name="Mayer K.F."/>
            <person name="Schwartz D.C."/>
            <person name="Town C.D."/>
        </authorList>
    </citation>
    <scope>GENOME REANNOTATION</scope>
    <source>
        <strain evidence="4 5">cv. Jemalong A17</strain>
    </source>
</reference>
<evidence type="ECO:0000256" key="1">
    <source>
        <dbReference type="SAM" id="MobiDB-lite"/>
    </source>
</evidence>
<accession>G7J2Z8</accession>
<evidence type="ECO:0000313" key="3">
    <source>
        <dbReference type="EMBL" id="RHN68499.1"/>
    </source>
</evidence>
<dbReference type="PANTHER" id="PTHR33257">
    <property type="entry name" value="OS05G0165500 PROTEIN"/>
    <property type="match status" value="1"/>
</dbReference>
<keyword evidence="5" id="KW-1185">Reference proteome</keyword>
<dbReference type="eggNOG" id="ENOG502S1GQ">
    <property type="taxonomic scope" value="Eukaryota"/>
</dbReference>
<dbReference type="HOGENOM" id="CLU_094776_2_0_1"/>
<name>G7J2Z8_MEDTR</name>
<dbReference type="EMBL" id="PSQE01000003">
    <property type="protein sequence ID" value="RHN68499.1"/>
    <property type="molecule type" value="Genomic_DNA"/>
</dbReference>
<reference evidence="2 5" key="1">
    <citation type="journal article" date="2011" name="Nature">
        <title>The Medicago genome provides insight into the evolution of rhizobial symbioses.</title>
        <authorList>
            <person name="Young N.D."/>
            <person name="Debelle F."/>
            <person name="Oldroyd G.E."/>
            <person name="Geurts R."/>
            <person name="Cannon S.B."/>
            <person name="Udvardi M.K."/>
            <person name="Benedito V.A."/>
            <person name="Mayer K.F."/>
            <person name="Gouzy J."/>
            <person name="Schoof H."/>
            <person name="Van de Peer Y."/>
            <person name="Proost S."/>
            <person name="Cook D.R."/>
            <person name="Meyers B.C."/>
            <person name="Spannagl M."/>
            <person name="Cheung F."/>
            <person name="De Mita S."/>
            <person name="Krishnakumar V."/>
            <person name="Gundlach H."/>
            <person name="Zhou S."/>
            <person name="Mudge J."/>
            <person name="Bharti A.K."/>
            <person name="Murray J.D."/>
            <person name="Naoumkina M.A."/>
            <person name="Rosen B."/>
            <person name="Silverstein K.A."/>
            <person name="Tang H."/>
            <person name="Rombauts S."/>
            <person name="Zhao P.X."/>
            <person name="Zhou P."/>
            <person name="Barbe V."/>
            <person name="Bardou P."/>
            <person name="Bechner M."/>
            <person name="Bellec A."/>
            <person name="Berger A."/>
            <person name="Berges H."/>
            <person name="Bidwell S."/>
            <person name="Bisseling T."/>
            <person name="Choisne N."/>
            <person name="Couloux A."/>
            <person name="Denny R."/>
            <person name="Deshpande S."/>
            <person name="Dai X."/>
            <person name="Doyle J.J."/>
            <person name="Dudez A.M."/>
            <person name="Farmer A.D."/>
            <person name="Fouteau S."/>
            <person name="Franken C."/>
            <person name="Gibelin C."/>
            <person name="Gish J."/>
            <person name="Goldstein S."/>
            <person name="Gonzalez A.J."/>
            <person name="Green P.J."/>
            <person name="Hallab A."/>
            <person name="Hartog M."/>
            <person name="Hua A."/>
            <person name="Humphray S.J."/>
            <person name="Jeong D.H."/>
            <person name="Jing Y."/>
            <person name="Jocker A."/>
            <person name="Kenton S.M."/>
            <person name="Kim D.J."/>
            <person name="Klee K."/>
            <person name="Lai H."/>
            <person name="Lang C."/>
            <person name="Lin S."/>
            <person name="Macmil S.L."/>
            <person name="Magdelenat G."/>
            <person name="Matthews L."/>
            <person name="McCorrison J."/>
            <person name="Monaghan E.L."/>
            <person name="Mun J.H."/>
            <person name="Najar F.Z."/>
            <person name="Nicholson C."/>
            <person name="Noirot C."/>
            <person name="O'Bleness M."/>
            <person name="Paule C.R."/>
            <person name="Poulain J."/>
            <person name="Prion F."/>
            <person name="Qin B."/>
            <person name="Qu C."/>
            <person name="Retzel E.F."/>
            <person name="Riddle C."/>
            <person name="Sallet E."/>
            <person name="Samain S."/>
            <person name="Samson N."/>
            <person name="Sanders I."/>
            <person name="Saurat O."/>
            <person name="Scarpelli C."/>
            <person name="Schiex T."/>
            <person name="Segurens B."/>
            <person name="Severin A.J."/>
            <person name="Sherrier D.J."/>
            <person name="Shi R."/>
            <person name="Sims S."/>
            <person name="Singer S.R."/>
            <person name="Sinharoy S."/>
            <person name="Sterck L."/>
            <person name="Viollet A."/>
            <person name="Wang B.B."/>
            <person name="Wang K."/>
            <person name="Wang M."/>
            <person name="Wang X."/>
            <person name="Warfsmann J."/>
            <person name="Weissenbach J."/>
            <person name="White D.D."/>
            <person name="White J.D."/>
            <person name="Wiley G.B."/>
            <person name="Wincker P."/>
            <person name="Xing Y."/>
            <person name="Yang L."/>
            <person name="Yao Z."/>
            <person name="Ying F."/>
            <person name="Zhai J."/>
            <person name="Zhou L."/>
            <person name="Zuber A."/>
            <person name="Denarie J."/>
            <person name="Dixon R.A."/>
            <person name="May G.D."/>
            <person name="Schwartz D.C."/>
            <person name="Rogers J."/>
            <person name="Quetier F."/>
            <person name="Town C.D."/>
            <person name="Roe B.A."/>
        </authorList>
    </citation>
    <scope>NUCLEOTIDE SEQUENCE [LARGE SCALE GENOMIC DNA]</scope>
    <source>
        <strain evidence="2">A17</strain>
        <strain evidence="4 5">cv. Jemalong A17</strain>
    </source>
</reference>
<evidence type="ECO:0000313" key="4">
    <source>
        <dbReference type="EnsemblPlants" id="AES71291"/>
    </source>
</evidence>
<protein>
    <submittedName>
        <fullName evidence="2 4">Uncharacterized protein</fullName>
    </submittedName>
</protein>
<evidence type="ECO:0000313" key="2">
    <source>
        <dbReference type="EMBL" id="AES71291.2"/>
    </source>
</evidence>
<accession>A0A0C3VIU6</accession>
<proteinExistence type="predicted"/>
<reference evidence="3" key="4">
    <citation type="journal article" date="2018" name="Nat. Plants">
        <title>Whole-genome landscape of Medicago truncatula symbiotic genes.</title>
        <authorList>
            <person name="Pecrix Y."/>
            <person name="Gamas P."/>
            <person name="Carrere S."/>
        </authorList>
    </citation>
    <scope>NUCLEOTIDE SEQUENCE</scope>
    <source>
        <tissue evidence="3">Leaves</tissue>
    </source>
</reference>
<dbReference type="EnsemblPlants" id="AES71291">
    <property type="protein sequence ID" value="AES71291"/>
    <property type="gene ID" value="MTR_3g072360"/>
</dbReference>
<dbReference type="PaxDb" id="3880-AES71291"/>
<dbReference type="OrthoDB" id="691043at2759"/>
<dbReference type="KEGG" id="mtr:11408336"/>
<evidence type="ECO:0000313" key="5">
    <source>
        <dbReference type="Proteomes" id="UP000002051"/>
    </source>
</evidence>